<keyword evidence="3" id="KW-0597">Phosphoprotein</keyword>
<name>A0A4Y7I687_PAPSO</name>
<proteinExistence type="predicted"/>
<dbReference type="InterPro" id="IPR000719">
    <property type="entry name" value="Prot_kinase_dom"/>
</dbReference>
<evidence type="ECO:0000256" key="1">
    <source>
        <dbReference type="ARBA" id="ARBA00004167"/>
    </source>
</evidence>
<dbReference type="InterPro" id="IPR011009">
    <property type="entry name" value="Kinase-like_dom_sf"/>
</dbReference>
<evidence type="ECO:0000256" key="15">
    <source>
        <dbReference type="SAM" id="SignalP"/>
    </source>
</evidence>
<keyword evidence="7" id="KW-0677">Repeat</keyword>
<keyword evidence="10" id="KW-0067">ATP-binding</keyword>
<keyword evidence="19" id="KW-1185">Reference proteome</keyword>
<dbReference type="GO" id="GO:0004674">
    <property type="term" value="F:protein serine/threonine kinase activity"/>
    <property type="evidence" value="ECO:0007669"/>
    <property type="project" value="UniProtKB-KW"/>
</dbReference>
<dbReference type="FunFam" id="1.10.510.10:FF:000129">
    <property type="entry name" value="cysteine-rich receptor-like protein kinase 10"/>
    <property type="match status" value="1"/>
</dbReference>
<organism evidence="18 19">
    <name type="scientific">Papaver somniferum</name>
    <name type="common">Opium poppy</name>
    <dbReference type="NCBI Taxonomy" id="3469"/>
    <lineage>
        <taxon>Eukaryota</taxon>
        <taxon>Viridiplantae</taxon>
        <taxon>Streptophyta</taxon>
        <taxon>Embryophyta</taxon>
        <taxon>Tracheophyta</taxon>
        <taxon>Spermatophyta</taxon>
        <taxon>Magnoliopsida</taxon>
        <taxon>Ranunculales</taxon>
        <taxon>Papaveraceae</taxon>
        <taxon>Papaveroideae</taxon>
        <taxon>Papaver</taxon>
    </lineage>
</organism>
<evidence type="ECO:0000256" key="5">
    <source>
        <dbReference type="ARBA" id="ARBA00022692"/>
    </source>
</evidence>
<feature type="chain" id="PRO_5021317583" evidence="15">
    <location>
        <begin position="21"/>
        <end position="676"/>
    </location>
</feature>
<dbReference type="InterPro" id="IPR001245">
    <property type="entry name" value="Ser-Thr/Tyr_kinase_cat_dom"/>
</dbReference>
<evidence type="ECO:0000256" key="12">
    <source>
        <dbReference type="ARBA" id="ARBA00023136"/>
    </source>
</evidence>
<dbReference type="InterPro" id="IPR002902">
    <property type="entry name" value="GNK2"/>
</dbReference>
<dbReference type="PANTHER" id="PTHR27002">
    <property type="entry name" value="RECEPTOR-LIKE SERINE/THREONINE-PROTEIN KINASE SD1-8"/>
    <property type="match status" value="1"/>
</dbReference>
<dbReference type="Gene3D" id="3.30.430.20">
    <property type="entry name" value="Gnk2 domain, C-X8-C-X2-C motif"/>
    <property type="match status" value="2"/>
</dbReference>
<dbReference type="AlphaFoldDB" id="A0A4Y7I687"/>
<evidence type="ECO:0000256" key="14">
    <source>
        <dbReference type="SAM" id="Phobius"/>
    </source>
</evidence>
<feature type="domain" description="Gnk2-homologous" evidence="17">
    <location>
        <begin position="142"/>
        <end position="251"/>
    </location>
</feature>
<dbReference type="CDD" id="cd14066">
    <property type="entry name" value="STKc_IRAK"/>
    <property type="match status" value="1"/>
</dbReference>
<dbReference type="InterPro" id="IPR008271">
    <property type="entry name" value="Ser/Thr_kinase_AS"/>
</dbReference>
<evidence type="ECO:0000256" key="4">
    <source>
        <dbReference type="ARBA" id="ARBA00022679"/>
    </source>
</evidence>
<feature type="transmembrane region" description="Helical" evidence="14">
    <location>
        <begin position="298"/>
        <end position="325"/>
    </location>
</feature>
<dbReference type="PROSITE" id="PS50011">
    <property type="entry name" value="PROTEIN_KINASE_DOM"/>
    <property type="match status" value="1"/>
</dbReference>
<dbReference type="OMA" id="FATARIW"/>
<dbReference type="InterPro" id="IPR038408">
    <property type="entry name" value="GNK2_sf"/>
</dbReference>
<evidence type="ECO:0000256" key="9">
    <source>
        <dbReference type="ARBA" id="ARBA00022777"/>
    </source>
</evidence>
<dbReference type="SMART" id="SM00220">
    <property type="entry name" value="S_TKc"/>
    <property type="match status" value="1"/>
</dbReference>
<accession>A0A4Y7I687</accession>
<keyword evidence="8" id="KW-0547">Nucleotide-binding</keyword>
<sequence length="676" mass="75036">MGFTNELIVFVLMFIIAAQAQEPTPNYLAWKFCIDGNYTANSTYQTNLNLLLSSLSTTFTNNNTVPRYGYRNITTGKGTDTVYGSLHCREDVTPDECSDCIQLATDEVVADTGCPNSKGAIMFYNGCVLRYSEKYFFSMLNETPYIELLSSDTITDPTPFLDTVSGLLDDLVIKAVNNTSNSPSLFATGLTNYTSSDEVYGMVQCTPDLTPSVCNTCLRSALARLSSCCFDTQGARVLYPSCTFRFEIYTFYGDYMYTNNTTSPSPPLLLPPTPLALPSPTLQSPSNSTNSNGKDSSVVLAVSIAVPLGIAVLLCISSIAVWWFCFHRKKKINNNYSAPDMDQDTQSAQSLLFNFSIISAATNNFAEAYKLGEGGFGPVYKGTLSDGQEIAVKRLAKSSGQGDREFKNEVILLAKLQHRNLVRLLGFCLHGEEKLLIYELMNASLDQLIFDPVKRTSLDWERRYKIIGGIARGLLYLHEDSRVRIIHRDLKTDNILLADDMTPKISDFGMARLFLLDQTQANTMRIVGTYGYMAPEYALHGQFSVKSDVFSFGVLVLEIISGKKNTAFYKGGAQDLLTYVSFHAWQYWQKGLVMELLDSSLMENCSRSEIMRCVHISLLCVQDNVADRPTMASIILMLDSNSVTLPLPKRPSYFVSDLAVEDACSLEVSVTDIDPR</sequence>
<evidence type="ECO:0000256" key="11">
    <source>
        <dbReference type="ARBA" id="ARBA00022989"/>
    </source>
</evidence>
<dbReference type="Gramene" id="RZC44437">
    <property type="protein sequence ID" value="RZC44437"/>
    <property type="gene ID" value="C5167_037396"/>
</dbReference>
<dbReference type="Gene3D" id="3.30.200.20">
    <property type="entry name" value="Phosphorylase Kinase, domain 1"/>
    <property type="match status" value="1"/>
</dbReference>
<keyword evidence="11 14" id="KW-1133">Transmembrane helix</keyword>
<evidence type="ECO:0000256" key="6">
    <source>
        <dbReference type="ARBA" id="ARBA00022729"/>
    </source>
</evidence>
<evidence type="ECO:0000259" key="16">
    <source>
        <dbReference type="PROSITE" id="PS50011"/>
    </source>
</evidence>
<keyword evidence="6 15" id="KW-0732">Signal</keyword>
<dbReference type="GO" id="GO:0006950">
    <property type="term" value="P:response to stress"/>
    <property type="evidence" value="ECO:0007669"/>
    <property type="project" value="UniProtKB-ARBA"/>
</dbReference>
<dbReference type="FunFam" id="3.30.200.20:FF:000142">
    <property type="entry name" value="Cysteine-rich receptor-like protein kinase 10"/>
    <property type="match status" value="1"/>
</dbReference>
<dbReference type="EMBL" id="CM010715">
    <property type="protein sequence ID" value="RZC44437.1"/>
    <property type="molecule type" value="Genomic_DNA"/>
</dbReference>
<keyword evidence="5 14" id="KW-0812">Transmembrane</keyword>
<dbReference type="GO" id="GO:0005886">
    <property type="term" value="C:plasma membrane"/>
    <property type="evidence" value="ECO:0007669"/>
    <property type="project" value="TreeGrafter"/>
</dbReference>
<dbReference type="Pfam" id="PF01657">
    <property type="entry name" value="Stress-antifung"/>
    <property type="match status" value="2"/>
</dbReference>
<dbReference type="SUPFAM" id="SSF56112">
    <property type="entry name" value="Protein kinase-like (PK-like)"/>
    <property type="match status" value="1"/>
</dbReference>
<dbReference type="Pfam" id="PF07714">
    <property type="entry name" value="PK_Tyr_Ser-Thr"/>
    <property type="match status" value="1"/>
</dbReference>
<reference evidence="18 19" key="1">
    <citation type="journal article" date="2018" name="Science">
        <title>The opium poppy genome and morphinan production.</title>
        <authorList>
            <person name="Guo L."/>
            <person name="Winzer T."/>
            <person name="Yang X."/>
            <person name="Li Y."/>
            <person name="Ning Z."/>
            <person name="He Z."/>
            <person name="Teodor R."/>
            <person name="Lu Y."/>
            <person name="Bowser T.A."/>
            <person name="Graham I.A."/>
            <person name="Ye K."/>
        </authorList>
    </citation>
    <scope>NUCLEOTIDE SEQUENCE [LARGE SCALE GENOMIC DNA]</scope>
    <source>
        <strain evidence="19">cv. HN1</strain>
        <tissue evidence="18">Leaves</tissue>
    </source>
</reference>
<dbReference type="PROSITE" id="PS00108">
    <property type="entry name" value="PROTEIN_KINASE_ST"/>
    <property type="match status" value="1"/>
</dbReference>
<keyword evidence="9" id="KW-0418">Kinase</keyword>
<dbReference type="GO" id="GO:0005524">
    <property type="term" value="F:ATP binding"/>
    <property type="evidence" value="ECO:0007669"/>
    <property type="project" value="UniProtKB-KW"/>
</dbReference>
<dbReference type="Proteomes" id="UP000316621">
    <property type="component" value="Chromosome 1"/>
</dbReference>
<evidence type="ECO:0000256" key="13">
    <source>
        <dbReference type="ARBA" id="ARBA00023180"/>
    </source>
</evidence>
<evidence type="ECO:0000313" key="19">
    <source>
        <dbReference type="Proteomes" id="UP000316621"/>
    </source>
</evidence>
<comment type="subcellular location">
    <subcellularLocation>
        <location evidence="1">Membrane</location>
        <topology evidence="1">Single-pass membrane protein</topology>
    </subcellularLocation>
</comment>
<feature type="signal peptide" evidence="15">
    <location>
        <begin position="1"/>
        <end position="20"/>
    </location>
</feature>
<dbReference type="CDD" id="cd23509">
    <property type="entry name" value="Gnk2-like"/>
    <property type="match status" value="2"/>
</dbReference>
<protein>
    <submittedName>
        <fullName evidence="18">Uncharacterized protein</fullName>
    </submittedName>
</protein>
<keyword evidence="12 14" id="KW-0472">Membrane</keyword>
<evidence type="ECO:0000256" key="10">
    <source>
        <dbReference type="ARBA" id="ARBA00022840"/>
    </source>
</evidence>
<evidence type="ECO:0000256" key="8">
    <source>
        <dbReference type="ARBA" id="ARBA00022741"/>
    </source>
</evidence>
<keyword evidence="4" id="KW-0808">Transferase</keyword>
<dbReference type="Gene3D" id="1.10.510.10">
    <property type="entry name" value="Transferase(Phosphotransferase) domain 1"/>
    <property type="match status" value="1"/>
</dbReference>
<keyword evidence="13" id="KW-0325">Glycoprotein</keyword>
<dbReference type="FunFam" id="3.30.430.20:FF:000002">
    <property type="entry name" value="Cysteine-rich receptor-like protein kinase 10"/>
    <property type="match status" value="1"/>
</dbReference>
<feature type="domain" description="Gnk2-homologous" evidence="17">
    <location>
        <begin position="26"/>
        <end position="136"/>
    </location>
</feature>
<evidence type="ECO:0000256" key="2">
    <source>
        <dbReference type="ARBA" id="ARBA00022527"/>
    </source>
</evidence>
<evidence type="ECO:0000256" key="7">
    <source>
        <dbReference type="ARBA" id="ARBA00022737"/>
    </source>
</evidence>
<evidence type="ECO:0000259" key="17">
    <source>
        <dbReference type="PROSITE" id="PS51473"/>
    </source>
</evidence>
<dbReference type="PANTHER" id="PTHR27002:SF1073">
    <property type="entry name" value="CYSTEINE-RICH RECEPTOR-LIKE PROTEIN KINASE 29"/>
    <property type="match status" value="1"/>
</dbReference>
<feature type="domain" description="Protein kinase" evidence="16">
    <location>
        <begin position="365"/>
        <end position="618"/>
    </location>
</feature>
<evidence type="ECO:0000256" key="3">
    <source>
        <dbReference type="ARBA" id="ARBA00022553"/>
    </source>
</evidence>
<gene>
    <name evidence="18" type="ORF">C5167_037396</name>
</gene>
<dbReference type="PROSITE" id="PS51473">
    <property type="entry name" value="GNK2"/>
    <property type="match status" value="2"/>
</dbReference>
<evidence type="ECO:0000313" key="18">
    <source>
        <dbReference type="EMBL" id="RZC44437.1"/>
    </source>
</evidence>
<keyword evidence="2" id="KW-0723">Serine/threonine-protein kinase</keyword>